<dbReference type="PANTHER" id="PTHR47951">
    <property type="entry name" value="OS08G0547900 PROTEIN"/>
    <property type="match status" value="1"/>
</dbReference>
<dbReference type="GO" id="GO:0005506">
    <property type="term" value="F:iron ion binding"/>
    <property type="evidence" value="ECO:0007669"/>
    <property type="project" value="InterPro"/>
</dbReference>
<dbReference type="Pfam" id="PF00067">
    <property type="entry name" value="p450"/>
    <property type="match status" value="1"/>
</dbReference>
<accession>A0A7I8JAR0</accession>
<dbReference type="InterPro" id="IPR036396">
    <property type="entry name" value="Cyt_P450_sf"/>
</dbReference>
<dbReference type="PANTHER" id="PTHR47951:SF3">
    <property type="entry name" value="CYTOCHROME P450, FAMILY 706, SUBFAMILY A, POLYPEPTIDE 4"/>
    <property type="match status" value="1"/>
</dbReference>
<dbReference type="GO" id="GO:0020037">
    <property type="term" value="F:heme binding"/>
    <property type="evidence" value="ECO:0007669"/>
    <property type="project" value="InterPro"/>
</dbReference>
<proteinExistence type="predicted"/>
<dbReference type="AlphaFoldDB" id="A0A7I8JAR0"/>
<name>A0A7I8JAR0_SPIIN</name>
<dbReference type="Proteomes" id="UP001189122">
    <property type="component" value="Unassembled WGS sequence"/>
</dbReference>
<dbReference type="SUPFAM" id="SSF48264">
    <property type="entry name" value="Cytochrome P450"/>
    <property type="match status" value="1"/>
</dbReference>
<dbReference type="EMBL" id="LR743597">
    <property type="protein sequence ID" value="CAA2627565.1"/>
    <property type="molecule type" value="Genomic_DNA"/>
</dbReference>
<sequence>MAVLAAVLAAFIVFYWFKRTKNGARLLPPGPRGLPLLGSLPFLANDLHVWFAELAHIYGPVMSLRLGAKLCVVLSSPEAVKEALNDREAIFANHDIPAVALVSSYGGKDMFWAPYGPHWRMLRKVTVRELLSPTTIEGLSVLRRGEIRRTMEEIGEKAGQPVNVRELVSATAMNVTTEMLWGGSPAQNGEEKEAAGREFRKVTEELVRLLGVPNISDFFPAIAWLDLQGLVRWMRRLSLWVERIFNFIIEERLMTMEAR</sequence>
<dbReference type="Gene3D" id="1.10.630.10">
    <property type="entry name" value="Cytochrome P450"/>
    <property type="match status" value="1"/>
</dbReference>
<gene>
    <name evidence="1" type="ORF">SI7747_10013218</name>
</gene>
<dbReference type="GO" id="GO:0004497">
    <property type="term" value="F:monooxygenase activity"/>
    <property type="evidence" value="ECO:0007669"/>
    <property type="project" value="InterPro"/>
</dbReference>
<dbReference type="GO" id="GO:0016705">
    <property type="term" value="F:oxidoreductase activity, acting on paired donors, with incorporation or reduction of molecular oxygen"/>
    <property type="evidence" value="ECO:0007669"/>
    <property type="project" value="InterPro"/>
</dbReference>
<protein>
    <submittedName>
        <fullName evidence="1">Uncharacterized protein</fullName>
    </submittedName>
</protein>
<organism evidence="1">
    <name type="scientific">Spirodela intermedia</name>
    <name type="common">Intermediate duckweed</name>
    <dbReference type="NCBI Taxonomy" id="51605"/>
    <lineage>
        <taxon>Eukaryota</taxon>
        <taxon>Viridiplantae</taxon>
        <taxon>Streptophyta</taxon>
        <taxon>Embryophyta</taxon>
        <taxon>Tracheophyta</taxon>
        <taxon>Spermatophyta</taxon>
        <taxon>Magnoliopsida</taxon>
        <taxon>Liliopsida</taxon>
        <taxon>Araceae</taxon>
        <taxon>Lemnoideae</taxon>
        <taxon>Spirodela</taxon>
    </lineage>
</organism>
<dbReference type="InterPro" id="IPR001128">
    <property type="entry name" value="Cyt_P450"/>
</dbReference>
<dbReference type="EMBL" id="CACRZD030000010">
    <property type="protein sequence ID" value="CAA6666825.1"/>
    <property type="molecule type" value="Genomic_DNA"/>
</dbReference>
<reference evidence="1 2" key="1">
    <citation type="submission" date="2019-12" db="EMBL/GenBank/DDBJ databases">
        <authorList>
            <person name="Scholz U."/>
            <person name="Mascher M."/>
            <person name="Fiebig A."/>
        </authorList>
    </citation>
    <scope>NUCLEOTIDE SEQUENCE</scope>
</reference>
<evidence type="ECO:0000313" key="2">
    <source>
        <dbReference type="Proteomes" id="UP001189122"/>
    </source>
</evidence>
<evidence type="ECO:0000313" key="1">
    <source>
        <dbReference type="EMBL" id="CAA2627565.1"/>
    </source>
</evidence>
<keyword evidence="2" id="KW-1185">Reference proteome</keyword>